<gene>
    <name evidence="2" type="ORF">BZL29_2283</name>
    <name evidence="1" type="ORF">BZL30_2298</name>
</gene>
<name>A0A1V3XPD3_MYCKA</name>
<dbReference type="EMBL" id="MVBN01000002">
    <property type="protein sequence ID" value="OOK81077.1"/>
    <property type="molecule type" value="Genomic_DNA"/>
</dbReference>
<comment type="caution">
    <text evidence="2">The sequence shown here is derived from an EMBL/GenBank/DDBJ whole genome shotgun (WGS) entry which is preliminary data.</text>
</comment>
<protein>
    <submittedName>
        <fullName evidence="2">Uncharacterized protein</fullName>
    </submittedName>
</protein>
<reference evidence="3 4" key="1">
    <citation type="submission" date="2017-02" db="EMBL/GenBank/DDBJ databases">
        <title>Complete genome sequences of Mycobacterium kansasii strains isolated from rhesus macaques.</title>
        <authorList>
            <person name="Panda A."/>
            <person name="Nagaraj S."/>
            <person name="Zhao X."/>
            <person name="Tettelin H."/>
            <person name="Detolla L.J."/>
        </authorList>
    </citation>
    <scope>NUCLEOTIDE SEQUENCE [LARGE SCALE GENOMIC DNA]</scope>
    <source>
        <strain evidence="2 3">11-3469</strain>
        <strain evidence="1 4">11-3813</strain>
    </source>
</reference>
<evidence type="ECO:0000313" key="1">
    <source>
        <dbReference type="EMBL" id="OOK78224.1"/>
    </source>
</evidence>
<organism evidence="2 3">
    <name type="scientific">Mycobacterium kansasii</name>
    <dbReference type="NCBI Taxonomy" id="1768"/>
    <lineage>
        <taxon>Bacteria</taxon>
        <taxon>Bacillati</taxon>
        <taxon>Actinomycetota</taxon>
        <taxon>Actinomycetes</taxon>
        <taxon>Mycobacteriales</taxon>
        <taxon>Mycobacteriaceae</taxon>
        <taxon>Mycobacterium</taxon>
    </lineage>
</organism>
<sequence length="42" mass="4468">MDDQGGAHLRGFGDGSQPNAEAVLTKLLDRRIPDAGCRSQVD</sequence>
<accession>A0A1V3XPD3</accession>
<dbReference type="Proteomes" id="UP000188532">
    <property type="component" value="Unassembled WGS sequence"/>
</dbReference>
<evidence type="ECO:0000313" key="2">
    <source>
        <dbReference type="EMBL" id="OOK81077.1"/>
    </source>
</evidence>
<dbReference type="Proteomes" id="UP000189229">
    <property type="component" value="Unassembled WGS sequence"/>
</dbReference>
<proteinExistence type="predicted"/>
<evidence type="ECO:0000313" key="4">
    <source>
        <dbReference type="Proteomes" id="UP000189229"/>
    </source>
</evidence>
<evidence type="ECO:0000313" key="3">
    <source>
        <dbReference type="Proteomes" id="UP000188532"/>
    </source>
</evidence>
<dbReference type="AlphaFoldDB" id="A0A1V3XPD3"/>
<dbReference type="EMBL" id="MVBM01000002">
    <property type="protein sequence ID" value="OOK78224.1"/>
    <property type="molecule type" value="Genomic_DNA"/>
</dbReference>